<keyword evidence="3" id="KW-0804">Transcription</keyword>
<feature type="domain" description="HTH luxR-type" evidence="4">
    <location>
        <begin position="471"/>
        <end position="536"/>
    </location>
</feature>
<dbReference type="InterPro" id="IPR036388">
    <property type="entry name" value="WH-like_DNA-bd_sf"/>
</dbReference>
<organism evidence="5 6">
    <name type="scientific">Ruania alba</name>
    <dbReference type="NCBI Taxonomy" id="648782"/>
    <lineage>
        <taxon>Bacteria</taxon>
        <taxon>Bacillati</taxon>
        <taxon>Actinomycetota</taxon>
        <taxon>Actinomycetes</taxon>
        <taxon>Micrococcales</taxon>
        <taxon>Ruaniaceae</taxon>
        <taxon>Ruania</taxon>
    </lineage>
</organism>
<dbReference type="GO" id="GO:0003677">
    <property type="term" value="F:DNA binding"/>
    <property type="evidence" value="ECO:0007669"/>
    <property type="project" value="UniProtKB-KW"/>
</dbReference>
<dbReference type="SUPFAM" id="SSF48452">
    <property type="entry name" value="TPR-like"/>
    <property type="match status" value="1"/>
</dbReference>
<dbReference type="STRING" id="648782.SAMN04488554_3465"/>
<dbReference type="CDD" id="cd06170">
    <property type="entry name" value="LuxR_C_like"/>
    <property type="match status" value="1"/>
</dbReference>
<keyword evidence="2" id="KW-0238">DNA-binding</keyword>
<dbReference type="PROSITE" id="PS00622">
    <property type="entry name" value="HTH_LUXR_1"/>
    <property type="match status" value="1"/>
</dbReference>
<evidence type="ECO:0000256" key="3">
    <source>
        <dbReference type="ARBA" id="ARBA00023163"/>
    </source>
</evidence>
<dbReference type="GO" id="GO:0006355">
    <property type="term" value="P:regulation of DNA-templated transcription"/>
    <property type="evidence" value="ECO:0007669"/>
    <property type="project" value="InterPro"/>
</dbReference>
<dbReference type="PROSITE" id="PS50043">
    <property type="entry name" value="HTH_LUXR_2"/>
    <property type="match status" value="1"/>
</dbReference>
<name>A0A1H5MKL4_9MICO</name>
<dbReference type="PANTHER" id="PTHR44688">
    <property type="entry name" value="DNA-BINDING TRANSCRIPTIONAL ACTIVATOR DEVR_DOSR"/>
    <property type="match status" value="1"/>
</dbReference>
<dbReference type="SUPFAM" id="SSF46894">
    <property type="entry name" value="C-terminal effector domain of the bipartite response regulators"/>
    <property type="match status" value="1"/>
</dbReference>
<accession>A0A1H5MKL4</accession>
<dbReference type="InterPro" id="IPR000792">
    <property type="entry name" value="Tscrpt_reg_LuxR_C"/>
</dbReference>
<evidence type="ECO:0000313" key="5">
    <source>
        <dbReference type="EMBL" id="SEE89925.1"/>
    </source>
</evidence>
<dbReference type="EMBL" id="FNTX01000002">
    <property type="protein sequence ID" value="SEE89925.1"/>
    <property type="molecule type" value="Genomic_DNA"/>
</dbReference>
<dbReference type="RefSeq" id="WP_089774250.1">
    <property type="nucleotide sequence ID" value="NZ_FNTX01000002.1"/>
</dbReference>
<dbReference type="Gene3D" id="1.25.40.10">
    <property type="entry name" value="Tetratricopeptide repeat domain"/>
    <property type="match status" value="1"/>
</dbReference>
<dbReference type="Gene3D" id="1.10.10.10">
    <property type="entry name" value="Winged helix-like DNA-binding domain superfamily/Winged helix DNA-binding domain"/>
    <property type="match status" value="1"/>
</dbReference>
<dbReference type="Proteomes" id="UP000199220">
    <property type="component" value="Unassembled WGS sequence"/>
</dbReference>
<dbReference type="AlphaFoldDB" id="A0A1H5MKL4"/>
<proteinExistence type="predicted"/>
<evidence type="ECO:0000313" key="6">
    <source>
        <dbReference type="Proteomes" id="UP000199220"/>
    </source>
</evidence>
<dbReference type="SMART" id="SM00421">
    <property type="entry name" value="HTH_LUXR"/>
    <property type="match status" value="1"/>
</dbReference>
<dbReference type="Pfam" id="PF00196">
    <property type="entry name" value="GerE"/>
    <property type="match status" value="1"/>
</dbReference>
<reference evidence="6" key="1">
    <citation type="submission" date="2016-10" db="EMBL/GenBank/DDBJ databases">
        <authorList>
            <person name="Varghese N."/>
            <person name="Submissions S."/>
        </authorList>
    </citation>
    <scope>NUCLEOTIDE SEQUENCE [LARGE SCALE GENOMIC DNA]</scope>
    <source>
        <strain evidence="6">DSM 21368</strain>
    </source>
</reference>
<dbReference type="PANTHER" id="PTHR44688:SF16">
    <property type="entry name" value="DNA-BINDING TRANSCRIPTIONAL ACTIVATOR DEVR_DOSR"/>
    <property type="match status" value="1"/>
</dbReference>
<keyword evidence="6" id="KW-1185">Reference proteome</keyword>
<dbReference type="PRINTS" id="PR00038">
    <property type="entry name" value="HTHLUXR"/>
</dbReference>
<evidence type="ECO:0000259" key="4">
    <source>
        <dbReference type="PROSITE" id="PS50043"/>
    </source>
</evidence>
<keyword evidence="1" id="KW-0805">Transcription regulation</keyword>
<gene>
    <name evidence="5" type="ORF">SAMN04488554_3465</name>
</gene>
<sequence>MTSLKSAQTALAAGSWDAARAAFRAVAEESGDPLAYEGWAQASWWRDDGEECVQARETAYRRHRILDDPLGAARAATALSWDTLLFGYGAPVARGWWGRAATLLATLDEAAEHGWHAVREAELAIAIDHDPGVARAAGERASAIANRLGLADLAIVGEALQGLAMTGAGDVAAGTVLLDSSVAAATSGDVPDPMWMGKICCWLIAACTLNNDVSRAADWCRRVETICVQRGLTPLFNVCRSQHASVQVACGSWHDAERELTAVLERLSTSRRVSRLEAVAQLGELRRRQGRFDEAEALFAQAEFHPLSIIGQARMQLARGDATNAWTAIRGLLHRLPAHGRMARAEVLPSAAVIATAAGEAEAAGAYVAELRQIAEFTGSRSLTAAASAAGALLVGPAEAVPMLTEAVQAFDAEGLRFDEAHTRLALAEALAATGDRSASRRHLSHALQVLSELSAGDDLARARRLVRALDLPGASPLTAREREVLTLVARGMSNAEIAAALVLSEHTVHRHVANILTKLGQTSRTGAATHGLHTGLI</sequence>
<protein>
    <submittedName>
        <fullName evidence="5">Regulatory protein, luxR family</fullName>
    </submittedName>
</protein>
<dbReference type="OrthoDB" id="27092at2"/>
<dbReference type="InterPro" id="IPR011990">
    <property type="entry name" value="TPR-like_helical_dom_sf"/>
</dbReference>
<dbReference type="InterPro" id="IPR016032">
    <property type="entry name" value="Sig_transdc_resp-reg_C-effctor"/>
</dbReference>
<evidence type="ECO:0000256" key="2">
    <source>
        <dbReference type="ARBA" id="ARBA00023125"/>
    </source>
</evidence>
<evidence type="ECO:0000256" key="1">
    <source>
        <dbReference type="ARBA" id="ARBA00023015"/>
    </source>
</evidence>